<name>A0ABM4EF49_9AVES</name>
<evidence type="ECO:0000256" key="6">
    <source>
        <dbReference type="SAM" id="Coils"/>
    </source>
</evidence>
<feature type="compositionally biased region" description="Pro residues" evidence="7">
    <location>
        <begin position="355"/>
        <end position="373"/>
    </location>
</feature>
<proteinExistence type="predicted"/>
<dbReference type="CDD" id="cd11405">
    <property type="entry name" value="bHLHzip_MLXIP_like"/>
    <property type="match status" value="1"/>
</dbReference>
<evidence type="ECO:0000256" key="7">
    <source>
        <dbReference type="SAM" id="MobiDB-lite"/>
    </source>
</evidence>
<dbReference type="Gene3D" id="4.10.280.10">
    <property type="entry name" value="Helix-loop-helix DNA-binding domain"/>
    <property type="match status" value="1"/>
</dbReference>
<keyword evidence="4" id="KW-0804">Transcription</keyword>
<keyword evidence="2" id="KW-0805">Transcription regulation</keyword>
<dbReference type="PANTHER" id="PTHR15741:SF14">
    <property type="entry name" value="CARBOHYDRATE-RESPONSIVE ELEMENT-BINDING PROTEIN"/>
    <property type="match status" value="1"/>
</dbReference>
<dbReference type="InterPro" id="IPR011598">
    <property type="entry name" value="bHLH_dom"/>
</dbReference>
<sequence>MSRPQIIHSGHFMVSEPHAEPEAEAEAGAALKGEGQARAAGGPGEAYDFSTVDEGTCQTYRYGPHSALSIDASLTKLFECMTLAYSGRIMSPKWKTFKGLKLLQREKIRLNNAIWRAWHLQYVEKRKNPVCNFVTPLEAGDGEEHCKPEAGVMEGKYWKRHVQAVIRDHKWRMYSCAQVQKMKDEPAASPCQGVPNAQQGAVPSGEAEGSCPMELDPLHDLEMLIADLANTLFYSHNPYGGPNPRSLAHQDNADMIQPTLGQLHPNFGEDFMDTPDPLSDLFTAGRPPPAPPVSVVPPAPSVAPAAPGSPGPPASLGSLKEEPAGGPEVPPLAFPLKLEPPAPLGEQPTFLPLFPTSPPQVSPPPDPPAPHLPPQLALVLSVVAAEAPAPAAGAFAVLVPAPPPGGAPCRRPLRRIAPAPSTAHPPAPAAAVTPAPRLPPGAAALPVAPARNPLQGCSTPDPAAGILLAEKSSHPLSSASPSGTDVKAVEGTEHAWHQACSLPGTKAGRRAVLPTTDHARRMHISSSFNTLASLVAPASARPTVKLSRARLLQRGVAYVGQLQQERRQGQATAQRLRREIQELSAAIGEFQRQLPPSGTPAAAAPPADSAAQLFADYVRRRTLQDWRFWLFSTIMKPLFESYSEAVSTSSAEEFCQSVLGWLERHCTLPVLRPAISGSLLQLCKVTSILTQPTRLPEQALQAVSRLPPGDS</sequence>
<evidence type="ECO:0000313" key="10">
    <source>
        <dbReference type="RefSeq" id="XP_067151331.1"/>
    </source>
</evidence>
<evidence type="ECO:0000256" key="3">
    <source>
        <dbReference type="ARBA" id="ARBA00023125"/>
    </source>
</evidence>
<gene>
    <name evidence="10" type="primary">LOC106495810</name>
</gene>
<dbReference type="InterPro" id="IPR036638">
    <property type="entry name" value="HLH_DNA-bd_sf"/>
</dbReference>
<dbReference type="PANTHER" id="PTHR15741">
    <property type="entry name" value="BASIC HELIX-LOOP-HELIX ZIP TRANSCRIPTION FACTOR"/>
    <property type="match status" value="1"/>
</dbReference>
<feature type="coiled-coil region" evidence="6">
    <location>
        <begin position="559"/>
        <end position="593"/>
    </location>
</feature>
<keyword evidence="9" id="KW-1185">Reference proteome</keyword>
<keyword evidence="6" id="KW-0175">Coiled coil</keyword>
<keyword evidence="5" id="KW-0539">Nucleus</keyword>
<feature type="compositionally biased region" description="Pro residues" evidence="7">
    <location>
        <begin position="328"/>
        <end position="343"/>
    </location>
</feature>
<feature type="domain" description="BHLH" evidence="8">
    <location>
        <begin position="508"/>
        <end position="562"/>
    </location>
</feature>
<feature type="region of interest" description="Disordered" evidence="7">
    <location>
        <begin position="187"/>
        <end position="210"/>
    </location>
</feature>
<evidence type="ECO:0000259" key="8">
    <source>
        <dbReference type="PROSITE" id="PS50888"/>
    </source>
</evidence>
<dbReference type="Proteomes" id="UP001652627">
    <property type="component" value="Chromosome 4"/>
</dbReference>
<organism evidence="9 10">
    <name type="scientific">Apteryx mantelli</name>
    <name type="common">North Island brown kiwi</name>
    <dbReference type="NCBI Taxonomy" id="2696672"/>
    <lineage>
        <taxon>Eukaryota</taxon>
        <taxon>Metazoa</taxon>
        <taxon>Chordata</taxon>
        <taxon>Craniata</taxon>
        <taxon>Vertebrata</taxon>
        <taxon>Euteleostomi</taxon>
        <taxon>Archelosauria</taxon>
        <taxon>Archosauria</taxon>
        <taxon>Dinosauria</taxon>
        <taxon>Saurischia</taxon>
        <taxon>Theropoda</taxon>
        <taxon>Coelurosauria</taxon>
        <taxon>Aves</taxon>
        <taxon>Palaeognathae</taxon>
        <taxon>Apterygiformes</taxon>
        <taxon>Apterygidae</taxon>
        <taxon>Apteryx</taxon>
    </lineage>
</organism>
<accession>A0ABM4EF49</accession>
<evidence type="ECO:0000256" key="4">
    <source>
        <dbReference type="ARBA" id="ARBA00023163"/>
    </source>
</evidence>
<feature type="compositionally biased region" description="Pro residues" evidence="7">
    <location>
        <begin position="286"/>
        <end position="313"/>
    </location>
</feature>
<comment type="subcellular location">
    <subcellularLocation>
        <location evidence="1">Nucleus</location>
    </subcellularLocation>
</comment>
<reference evidence="10" key="1">
    <citation type="submission" date="2025-08" db="UniProtKB">
        <authorList>
            <consortium name="RefSeq"/>
        </authorList>
    </citation>
    <scope>IDENTIFICATION</scope>
    <source>
        <tissue evidence="10">Blood</tissue>
    </source>
</reference>
<dbReference type="PROSITE" id="PS50888">
    <property type="entry name" value="BHLH"/>
    <property type="match status" value="1"/>
</dbReference>
<dbReference type="GeneID" id="106495810"/>
<feature type="region of interest" description="Disordered" evidence="7">
    <location>
        <begin position="273"/>
        <end position="373"/>
    </location>
</feature>
<keyword evidence="3" id="KW-0238">DNA-binding</keyword>
<evidence type="ECO:0000313" key="9">
    <source>
        <dbReference type="Proteomes" id="UP001652627"/>
    </source>
</evidence>
<dbReference type="RefSeq" id="XP_067151331.1">
    <property type="nucleotide sequence ID" value="XM_067295230.1"/>
</dbReference>
<evidence type="ECO:0000256" key="1">
    <source>
        <dbReference type="ARBA" id="ARBA00004123"/>
    </source>
</evidence>
<protein>
    <submittedName>
        <fullName evidence="10">MLX-interacting protein-like</fullName>
    </submittedName>
</protein>
<dbReference type="SUPFAM" id="SSF47459">
    <property type="entry name" value="HLH, helix-loop-helix DNA-binding domain"/>
    <property type="match status" value="1"/>
</dbReference>
<dbReference type="InterPro" id="IPR052207">
    <property type="entry name" value="Max-like/E-box_TFs"/>
</dbReference>
<evidence type="ECO:0000256" key="2">
    <source>
        <dbReference type="ARBA" id="ARBA00023015"/>
    </source>
</evidence>
<evidence type="ECO:0000256" key="5">
    <source>
        <dbReference type="ARBA" id="ARBA00023242"/>
    </source>
</evidence>